<comment type="caution">
    <text evidence="1">The sequence shown here is derived from an EMBL/GenBank/DDBJ whole genome shotgun (WGS) entry which is preliminary data.</text>
</comment>
<name>A0ABQ5T026_9ACTN</name>
<reference evidence="1" key="1">
    <citation type="journal article" date="2014" name="Int. J. Syst. Evol. Microbiol.">
        <title>Complete genome of a new Firmicutes species belonging to the dominant human colonic microbiota ('Ruminococcus bicirculans') reveals two chromosomes and a selective capacity to utilize plant glucans.</title>
        <authorList>
            <consortium name="NISC Comparative Sequencing Program"/>
            <person name="Wegmann U."/>
            <person name="Louis P."/>
            <person name="Goesmann A."/>
            <person name="Henrissat B."/>
            <person name="Duncan S.H."/>
            <person name="Flint H.J."/>
        </authorList>
    </citation>
    <scope>NUCLEOTIDE SEQUENCE</scope>
    <source>
        <strain evidence="1">VKM Ac-1246</strain>
    </source>
</reference>
<evidence type="ECO:0008006" key="3">
    <source>
        <dbReference type="Google" id="ProtNLM"/>
    </source>
</evidence>
<gene>
    <name evidence="1" type="ORF">GCM10017579_34920</name>
</gene>
<evidence type="ECO:0000313" key="2">
    <source>
        <dbReference type="Proteomes" id="UP001142292"/>
    </source>
</evidence>
<dbReference type="EMBL" id="BSEL01000007">
    <property type="protein sequence ID" value="GLJ69456.1"/>
    <property type="molecule type" value="Genomic_DNA"/>
</dbReference>
<evidence type="ECO:0000313" key="1">
    <source>
        <dbReference type="EMBL" id="GLJ69456.1"/>
    </source>
</evidence>
<reference evidence="1" key="2">
    <citation type="submission" date="2023-01" db="EMBL/GenBank/DDBJ databases">
        <authorList>
            <person name="Sun Q."/>
            <person name="Evtushenko L."/>
        </authorList>
    </citation>
    <scope>NUCLEOTIDE SEQUENCE</scope>
    <source>
        <strain evidence="1">VKM Ac-1246</strain>
    </source>
</reference>
<dbReference type="Proteomes" id="UP001142292">
    <property type="component" value="Unassembled WGS sequence"/>
</dbReference>
<protein>
    <recommendedName>
        <fullName evidence="3">DUF559 domain-containing protein</fullName>
    </recommendedName>
</protein>
<organism evidence="1 2">
    <name type="scientific">Nocardioides luteus</name>
    <dbReference type="NCBI Taxonomy" id="1844"/>
    <lineage>
        <taxon>Bacteria</taxon>
        <taxon>Bacillati</taxon>
        <taxon>Actinomycetota</taxon>
        <taxon>Actinomycetes</taxon>
        <taxon>Propionibacteriales</taxon>
        <taxon>Nocardioidaceae</taxon>
        <taxon>Nocardioides</taxon>
    </lineage>
</organism>
<sequence>MVVSAELFEPPAFHVRRPGLVRPVRIDPAGRAGPTRGQAAGKGWRRTSRGFYLPARYDADSPEQRIVEAAVTLGPDDAVTGWAALRWLGGVGFDGVDLGGEVPVPLLTIGHRIDPPPGAFVTAERRQSEDRRRIDGLMVTHPLRSVCFEMRYAASLVEAVKIFDLAAYSDLVSRNQAAHYVRRLTAWTGVGQCRDAIVLGNENTWSPMETEMRLLWRRIGLVAVVSNHPVFDAAGNHIGTPDLLDLEHGAVGEYDGALHLQGRQRAKDIRRESAFRRVGLEYVTMVAADRHDPTDFFQRTLDACRRATGGTTDRWTITPPPWWTPTTTVAARRRLTAAQEEKYLHPRAS</sequence>
<keyword evidence="2" id="KW-1185">Reference proteome</keyword>
<accession>A0ABQ5T026</accession>
<proteinExistence type="predicted"/>